<evidence type="ECO:0000313" key="2">
    <source>
        <dbReference type="Proteomes" id="UP000006729"/>
    </source>
</evidence>
<keyword evidence="2" id="KW-1185">Reference proteome</keyword>
<organism evidence="1 2">
    <name type="scientific">Populus trichocarpa</name>
    <name type="common">Western balsam poplar</name>
    <name type="synonym">Populus balsamifera subsp. trichocarpa</name>
    <dbReference type="NCBI Taxonomy" id="3694"/>
    <lineage>
        <taxon>Eukaryota</taxon>
        <taxon>Viridiplantae</taxon>
        <taxon>Streptophyta</taxon>
        <taxon>Embryophyta</taxon>
        <taxon>Tracheophyta</taxon>
        <taxon>Spermatophyta</taxon>
        <taxon>Magnoliopsida</taxon>
        <taxon>eudicotyledons</taxon>
        <taxon>Gunneridae</taxon>
        <taxon>Pentapetalae</taxon>
        <taxon>rosids</taxon>
        <taxon>fabids</taxon>
        <taxon>Malpighiales</taxon>
        <taxon>Salicaceae</taxon>
        <taxon>Saliceae</taxon>
        <taxon>Populus</taxon>
    </lineage>
</organism>
<accession>A0ACC0SIT3</accession>
<gene>
    <name evidence="1" type="ORF">POPTR_009G170300v4</name>
</gene>
<comment type="caution">
    <text evidence="1">The sequence shown here is derived from an EMBL/GenBank/DDBJ whole genome shotgun (WGS) entry which is preliminary data.</text>
</comment>
<sequence>MPIWKWQALKNGNSSILWFFRDRGFDDNAVHEMFRKCKCLQGTQGDRASGNWAYLKTIGIQERKLPSIISKCPKVLTLGLNEKLIPMVECLATLGSKPREIASAITRFPHILSHSVEEKLCPLLAFFQALGVPEKQLGKILLLNPRLISYSIDSKLTQIVDFLAALGLTKDGMIGKVLVKHPFIMGYSVDKRLRPTSEFLKSVGLTELDLQTVVMNFPEVLCRDVNKILKPNFAYLRRCGFNDRQIAALVTGYPPILIKSIRNSLEPRIKFLVEVMGRQIDEVVDYPNFFQHGLKKTLESRHKLLKQRKLDCSLSEMLGCNQKKFLMKYALLKDPPEIFVRSFMTLGDLYLYTELNSCEDAINGNSSFVIPFVLKFTEMGHKFVNDLIDPALSMLISSGTLAKRCLQKDMDVMYHNFIVFLTIVFEMATIELTNKKSWKSCT</sequence>
<reference evidence="1 2" key="1">
    <citation type="journal article" date="2006" name="Science">
        <title>The genome of black cottonwood, Populus trichocarpa (Torr. &amp; Gray).</title>
        <authorList>
            <person name="Tuskan G.A."/>
            <person name="Difazio S."/>
            <person name="Jansson S."/>
            <person name="Bohlmann J."/>
            <person name="Grigoriev I."/>
            <person name="Hellsten U."/>
            <person name="Putnam N."/>
            <person name="Ralph S."/>
            <person name="Rombauts S."/>
            <person name="Salamov A."/>
            <person name="Schein J."/>
            <person name="Sterck L."/>
            <person name="Aerts A."/>
            <person name="Bhalerao R.R."/>
            <person name="Bhalerao R.P."/>
            <person name="Blaudez D."/>
            <person name="Boerjan W."/>
            <person name="Brun A."/>
            <person name="Brunner A."/>
            <person name="Busov V."/>
            <person name="Campbell M."/>
            <person name="Carlson J."/>
            <person name="Chalot M."/>
            <person name="Chapman J."/>
            <person name="Chen G.L."/>
            <person name="Cooper D."/>
            <person name="Coutinho P.M."/>
            <person name="Couturier J."/>
            <person name="Covert S."/>
            <person name="Cronk Q."/>
            <person name="Cunningham R."/>
            <person name="Davis J."/>
            <person name="Degroeve S."/>
            <person name="Dejardin A."/>
            <person name="Depamphilis C."/>
            <person name="Detter J."/>
            <person name="Dirks B."/>
            <person name="Dubchak I."/>
            <person name="Duplessis S."/>
            <person name="Ehlting J."/>
            <person name="Ellis B."/>
            <person name="Gendler K."/>
            <person name="Goodstein D."/>
            <person name="Gribskov M."/>
            <person name="Grimwood J."/>
            <person name="Groover A."/>
            <person name="Gunter L."/>
            <person name="Hamberger B."/>
            <person name="Heinze B."/>
            <person name="Helariutta Y."/>
            <person name="Henrissat B."/>
            <person name="Holligan D."/>
            <person name="Holt R."/>
            <person name="Huang W."/>
            <person name="Islam-Faridi N."/>
            <person name="Jones S."/>
            <person name="Jones-Rhoades M."/>
            <person name="Jorgensen R."/>
            <person name="Joshi C."/>
            <person name="Kangasjarvi J."/>
            <person name="Karlsson J."/>
            <person name="Kelleher C."/>
            <person name="Kirkpatrick R."/>
            <person name="Kirst M."/>
            <person name="Kohler A."/>
            <person name="Kalluri U."/>
            <person name="Larimer F."/>
            <person name="Leebens-Mack J."/>
            <person name="Leple J.C."/>
            <person name="Locascio P."/>
            <person name="Lou Y."/>
            <person name="Lucas S."/>
            <person name="Martin F."/>
            <person name="Montanini B."/>
            <person name="Napoli C."/>
            <person name="Nelson D.R."/>
            <person name="Nelson C."/>
            <person name="Nieminen K."/>
            <person name="Nilsson O."/>
            <person name="Pereda V."/>
            <person name="Peter G."/>
            <person name="Philippe R."/>
            <person name="Pilate G."/>
            <person name="Poliakov A."/>
            <person name="Razumovskaya J."/>
            <person name="Richardson P."/>
            <person name="Rinaldi C."/>
            <person name="Ritland K."/>
            <person name="Rouze P."/>
            <person name="Ryaboy D."/>
            <person name="Schmutz J."/>
            <person name="Schrader J."/>
            <person name="Segerman B."/>
            <person name="Shin H."/>
            <person name="Siddiqui A."/>
            <person name="Sterky F."/>
            <person name="Terry A."/>
            <person name="Tsai C.J."/>
            <person name="Uberbacher E."/>
            <person name="Unneberg P."/>
            <person name="Vahala J."/>
            <person name="Wall K."/>
            <person name="Wessler S."/>
            <person name="Yang G."/>
            <person name="Yin T."/>
            <person name="Douglas C."/>
            <person name="Marra M."/>
            <person name="Sandberg G."/>
            <person name="Van de Peer Y."/>
            <person name="Rokhsar D."/>
        </authorList>
    </citation>
    <scope>NUCLEOTIDE SEQUENCE [LARGE SCALE GENOMIC DNA]</scope>
    <source>
        <strain evidence="2">cv. Nisqually</strain>
    </source>
</reference>
<protein>
    <submittedName>
        <fullName evidence="1">Uncharacterized protein</fullName>
    </submittedName>
</protein>
<dbReference type="EMBL" id="CM009298">
    <property type="protein sequence ID" value="KAI9389116.1"/>
    <property type="molecule type" value="Genomic_DNA"/>
</dbReference>
<evidence type="ECO:0000313" key="1">
    <source>
        <dbReference type="EMBL" id="KAI9389116.1"/>
    </source>
</evidence>
<proteinExistence type="predicted"/>
<name>A0ACC0SIT3_POPTR</name>
<dbReference type="Proteomes" id="UP000006729">
    <property type="component" value="Chromosome 9"/>
</dbReference>